<dbReference type="Gene3D" id="2.40.50.100">
    <property type="match status" value="1"/>
</dbReference>
<reference evidence="5 6" key="1">
    <citation type="journal article" date="2001" name="FEMS Microbiol. Lett.">
        <title>Oceanobacillus iheyensis gen. nov., sp. nov., a deep-sea extremely halotolerant and alkaliphilic species isolated from a depth of 1050 m on the Iheya Ridge.</title>
        <authorList>
            <person name="Lu J."/>
            <person name="Nogi Y."/>
            <person name="Takami H."/>
        </authorList>
    </citation>
    <scope>NUCLEOTIDE SEQUENCE [LARGE SCALE GENOMIC DNA]</scope>
    <source>
        <strain evidence="6">DSM 14371 / CIP 107618 / JCM 11309 / KCTC 3954 / HTE831</strain>
    </source>
</reference>
<dbReference type="PhylomeDB" id="Q8EMB6"/>
<dbReference type="GO" id="GO:1990281">
    <property type="term" value="C:efflux pump complex"/>
    <property type="evidence" value="ECO:0007669"/>
    <property type="project" value="TreeGrafter"/>
</dbReference>
<comment type="similarity">
    <text evidence="1">Belongs to the membrane fusion protein (MFP) (TC 8.A.1) family.</text>
</comment>
<dbReference type="InterPro" id="IPR000089">
    <property type="entry name" value="Biotin_lipoyl"/>
</dbReference>
<accession>Q8EMB6</accession>
<dbReference type="Gene3D" id="2.40.420.20">
    <property type="match status" value="1"/>
</dbReference>
<evidence type="ECO:0000256" key="2">
    <source>
        <dbReference type="SAM" id="SignalP"/>
    </source>
</evidence>
<dbReference type="Proteomes" id="UP000000822">
    <property type="component" value="Chromosome"/>
</dbReference>
<dbReference type="STRING" id="221109.gene:10735193"/>
<evidence type="ECO:0000313" key="5">
    <source>
        <dbReference type="EMBL" id="BAC14897.1"/>
    </source>
</evidence>
<dbReference type="GO" id="GO:0015562">
    <property type="term" value="F:efflux transmembrane transporter activity"/>
    <property type="evidence" value="ECO:0007669"/>
    <property type="project" value="TreeGrafter"/>
</dbReference>
<dbReference type="NCBIfam" id="TIGR01730">
    <property type="entry name" value="RND_mfp"/>
    <property type="match status" value="1"/>
</dbReference>
<feature type="domain" description="Lipoyl-binding" evidence="3">
    <location>
        <begin position="68"/>
        <end position="131"/>
    </location>
</feature>
<evidence type="ECO:0000313" key="6">
    <source>
        <dbReference type="Proteomes" id="UP000000822"/>
    </source>
</evidence>
<dbReference type="PROSITE" id="PS51257">
    <property type="entry name" value="PROKAR_LIPOPROTEIN"/>
    <property type="match status" value="1"/>
</dbReference>
<dbReference type="eggNOG" id="COG0845">
    <property type="taxonomic scope" value="Bacteria"/>
</dbReference>
<dbReference type="InterPro" id="IPR058637">
    <property type="entry name" value="YknX-like_C"/>
</dbReference>
<dbReference type="HOGENOM" id="CLU_018816_14_4_9"/>
<protein>
    <submittedName>
        <fullName evidence="5">Hypothetical conserved protein</fullName>
    </submittedName>
</protein>
<dbReference type="Pfam" id="PF25989">
    <property type="entry name" value="YknX_C"/>
    <property type="match status" value="1"/>
</dbReference>
<dbReference type="SUPFAM" id="SSF51230">
    <property type="entry name" value="Single hybrid motif"/>
    <property type="match status" value="1"/>
</dbReference>
<proteinExistence type="inferred from homology"/>
<dbReference type="InterPro" id="IPR011053">
    <property type="entry name" value="Single_hybrid_motif"/>
</dbReference>
<organism evidence="5 6">
    <name type="scientific">Oceanobacillus iheyensis (strain DSM 14371 / CIP 107618 / JCM 11309 / KCTC 3954 / HTE831)</name>
    <dbReference type="NCBI Taxonomy" id="221109"/>
    <lineage>
        <taxon>Bacteria</taxon>
        <taxon>Bacillati</taxon>
        <taxon>Bacillota</taxon>
        <taxon>Bacilli</taxon>
        <taxon>Bacillales</taxon>
        <taxon>Bacillaceae</taxon>
        <taxon>Oceanobacillus</taxon>
    </lineage>
</organism>
<feature type="chain" id="PRO_5039374905" evidence="2">
    <location>
        <begin position="20"/>
        <end position="287"/>
    </location>
</feature>
<reference evidence="5 6" key="2">
    <citation type="journal article" date="2002" name="Nucleic Acids Res.">
        <title>Genome sequence of Oceanobacillus iheyensis isolated from the Iheya Ridge and its unexpected adaptive capabilities to extreme environments.</title>
        <authorList>
            <person name="Takami H."/>
            <person name="Takaki Y."/>
            <person name="Uchiyama I."/>
        </authorList>
    </citation>
    <scope>NUCLEOTIDE SEQUENCE [LARGE SCALE GENOMIC DNA]</scope>
    <source>
        <strain evidence="6">DSM 14371 / CIP 107618 / JCM 11309 / KCTC 3954 / HTE831</strain>
    </source>
</reference>
<dbReference type="AlphaFoldDB" id="Q8EMB6"/>
<evidence type="ECO:0000259" key="4">
    <source>
        <dbReference type="Pfam" id="PF25989"/>
    </source>
</evidence>
<evidence type="ECO:0000259" key="3">
    <source>
        <dbReference type="Pfam" id="PF00364"/>
    </source>
</evidence>
<evidence type="ECO:0000256" key="1">
    <source>
        <dbReference type="ARBA" id="ARBA00009477"/>
    </source>
</evidence>
<dbReference type="PANTHER" id="PTHR30469">
    <property type="entry name" value="MULTIDRUG RESISTANCE PROTEIN MDTA"/>
    <property type="match status" value="1"/>
</dbReference>
<dbReference type="RefSeq" id="WP_011067338.1">
    <property type="nucleotide sequence ID" value="NC_004193.1"/>
</dbReference>
<dbReference type="OrthoDB" id="2456449at2"/>
<sequence length="287" mass="31063">MRKATLFLGIIFLVFILAACTEEDESANQEEEDRIVSVETGEIEEGDLDIDRTISGRVEPNKTTPITVEQPGEIETLEVESGASVEEDDKIATISTPAGTQTINAPSDGELMQLQAGEGEMINPEEPFAIIADTSSWKLQFTATARILELINKDDTFTATINGDEFEATITQIDSMPDDTGLYPVVATIDDEQDQDILTGTVATLAIPETVVSDSLLVPTASIVEENNESYVYIVNDNQVERKKVTVNEMQSAKTAVEGELEPGDEIVTSGQLTLQDGDSVEVVKGE</sequence>
<dbReference type="KEGG" id="oih:OB2941"/>
<gene>
    <name evidence="5" type="ordered locus">OB2941</name>
</gene>
<feature type="signal peptide" evidence="2">
    <location>
        <begin position="1"/>
        <end position="19"/>
    </location>
</feature>
<dbReference type="Pfam" id="PF00364">
    <property type="entry name" value="Biotin_lipoyl"/>
    <property type="match status" value="1"/>
</dbReference>
<keyword evidence="6" id="KW-1185">Reference proteome</keyword>
<feature type="domain" description="YknX-like C-terminal permuted SH3-like" evidence="4">
    <location>
        <begin position="216"/>
        <end position="283"/>
    </location>
</feature>
<keyword evidence="2" id="KW-0732">Signal</keyword>
<dbReference type="InterPro" id="IPR006143">
    <property type="entry name" value="RND_pump_MFP"/>
</dbReference>
<name>Q8EMB6_OCEIH</name>
<dbReference type="EMBL" id="BA000028">
    <property type="protein sequence ID" value="BAC14897.1"/>
    <property type="molecule type" value="Genomic_DNA"/>
</dbReference>